<dbReference type="PROSITE" id="PS51275">
    <property type="entry name" value="PEPTIDASE_C26_GGH"/>
    <property type="match status" value="1"/>
</dbReference>
<evidence type="ECO:0000256" key="4">
    <source>
        <dbReference type="ARBA" id="ARBA00022729"/>
    </source>
</evidence>
<reference evidence="9" key="2">
    <citation type="submission" date="2025-09" db="UniProtKB">
        <authorList>
            <consortium name="Ensembl"/>
        </authorList>
    </citation>
    <scope>IDENTIFICATION</scope>
</reference>
<comment type="similarity">
    <text evidence="2">Belongs to the peptidase C26 family.</text>
</comment>
<dbReference type="EC" id="3.4.19.9" evidence="7"/>
<comment type="catalytic activity">
    <reaction evidence="7">
        <text>(6S)-5,6,7,8-tetrahydrofolyl-(gamma-L-Glu)(n) + (n-1) H2O = (6S)-5,6,7,8-tetrahydrofolate + (n-1) L-glutamate</text>
        <dbReference type="Rhea" id="RHEA:56784"/>
        <dbReference type="Rhea" id="RHEA-COMP:14738"/>
        <dbReference type="ChEBI" id="CHEBI:15377"/>
        <dbReference type="ChEBI" id="CHEBI:29985"/>
        <dbReference type="ChEBI" id="CHEBI:57453"/>
        <dbReference type="ChEBI" id="CHEBI:141005"/>
        <dbReference type="EC" id="3.4.19.9"/>
    </reaction>
</comment>
<evidence type="ECO:0000256" key="7">
    <source>
        <dbReference type="PROSITE-ProRule" id="PRU00607"/>
    </source>
</evidence>
<dbReference type="InterPro" id="IPR011697">
    <property type="entry name" value="Peptidase_C26"/>
</dbReference>
<keyword evidence="3" id="KW-0964">Secreted</keyword>
<dbReference type="AlphaFoldDB" id="A0A8C5R1B4"/>
<feature type="signal peptide" evidence="8">
    <location>
        <begin position="1"/>
        <end position="19"/>
    </location>
</feature>
<dbReference type="Gene3D" id="3.40.50.880">
    <property type="match status" value="1"/>
</dbReference>
<evidence type="ECO:0000256" key="8">
    <source>
        <dbReference type="SAM" id="SignalP"/>
    </source>
</evidence>
<dbReference type="GO" id="GO:0005773">
    <property type="term" value="C:vacuole"/>
    <property type="evidence" value="ECO:0007669"/>
    <property type="project" value="TreeGrafter"/>
</dbReference>
<feature type="active site" description="Nucleophile" evidence="6 7">
    <location>
        <position position="139"/>
    </location>
</feature>
<comment type="subcellular location">
    <subcellularLocation>
        <location evidence="1">Secreted</location>
        <location evidence="1">Extracellular space</location>
    </subcellularLocation>
</comment>
<feature type="active site" evidence="7">
    <location>
        <position position="250"/>
    </location>
</feature>
<dbReference type="GO" id="GO:0046900">
    <property type="term" value="P:tetrahydrofolylpolyglutamate metabolic process"/>
    <property type="evidence" value="ECO:0007669"/>
    <property type="project" value="TreeGrafter"/>
</dbReference>
<dbReference type="FunFam" id="3.40.50.880:FF:000024">
    <property type="entry name" value="Folate gamma-glutamyl hydrolase"/>
    <property type="match status" value="1"/>
</dbReference>
<accession>A0A8C5R1B4</accession>
<dbReference type="OrthoDB" id="64220at2759"/>
<evidence type="ECO:0000256" key="1">
    <source>
        <dbReference type="ARBA" id="ARBA00004239"/>
    </source>
</evidence>
<evidence type="ECO:0000313" key="10">
    <source>
        <dbReference type="Proteomes" id="UP000694569"/>
    </source>
</evidence>
<evidence type="ECO:0000256" key="2">
    <source>
        <dbReference type="ARBA" id="ARBA00011083"/>
    </source>
</evidence>
<dbReference type="PROSITE" id="PS51273">
    <property type="entry name" value="GATASE_TYPE_1"/>
    <property type="match status" value="1"/>
</dbReference>
<reference evidence="9" key="1">
    <citation type="submission" date="2025-08" db="UniProtKB">
        <authorList>
            <consortium name="Ensembl"/>
        </authorList>
    </citation>
    <scope>IDENTIFICATION</scope>
</reference>
<keyword evidence="4 8" id="KW-0732">Signal</keyword>
<feature type="chain" id="PRO_5034140121" description="folate gamma-glutamyl hydrolase" evidence="8">
    <location>
        <begin position="20"/>
        <end position="323"/>
    </location>
</feature>
<evidence type="ECO:0000256" key="5">
    <source>
        <dbReference type="ARBA" id="ARBA00022801"/>
    </source>
</evidence>
<dbReference type="Pfam" id="PF07722">
    <property type="entry name" value="Peptidase_C26"/>
    <property type="match status" value="1"/>
</dbReference>
<dbReference type="Ensembl" id="ENSLLET00000047905.1">
    <property type="protein sequence ID" value="ENSLLEP00000046071.1"/>
    <property type="gene ID" value="ENSLLEG00000029209.1"/>
</dbReference>
<proteinExistence type="inferred from homology"/>
<evidence type="ECO:0000313" key="9">
    <source>
        <dbReference type="Ensembl" id="ENSLLEP00000046071.1"/>
    </source>
</evidence>
<dbReference type="GO" id="GO:0005576">
    <property type="term" value="C:extracellular region"/>
    <property type="evidence" value="ECO:0007669"/>
    <property type="project" value="UniProtKB-SubCell"/>
</dbReference>
<dbReference type="Proteomes" id="UP000694569">
    <property type="component" value="Unplaced"/>
</dbReference>
<protein>
    <recommendedName>
        <fullName evidence="7">folate gamma-glutamyl hydrolase</fullName>
        <ecNumber evidence="7">3.4.19.9</ecNumber>
    </recommendedName>
</protein>
<evidence type="ECO:0000256" key="6">
    <source>
        <dbReference type="PIRSR" id="PIRSR615527-1"/>
    </source>
</evidence>
<keyword evidence="5 7" id="KW-0378">Hydrolase</keyword>
<dbReference type="GO" id="GO:0034722">
    <property type="term" value="F:gamma-glutamyl-peptidase activity"/>
    <property type="evidence" value="ECO:0007669"/>
    <property type="project" value="UniProtKB-UniRule"/>
</dbReference>
<organism evidence="9 10">
    <name type="scientific">Leptobrachium leishanense</name>
    <name type="common">Leishan spiny toad</name>
    <dbReference type="NCBI Taxonomy" id="445787"/>
    <lineage>
        <taxon>Eukaryota</taxon>
        <taxon>Metazoa</taxon>
        <taxon>Chordata</taxon>
        <taxon>Craniata</taxon>
        <taxon>Vertebrata</taxon>
        <taxon>Euteleostomi</taxon>
        <taxon>Amphibia</taxon>
        <taxon>Batrachia</taxon>
        <taxon>Anura</taxon>
        <taxon>Pelobatoidea</taxon>
        <taxon>Megophryidae</taxon>
        <taxon>Leptobrachium</taxon>
    </lineage>
</organism>
<keyword evidence="10" id="KW-1185">Reference proteome</keyword>
<dbReference type="SUPFAM" id="SSF52317">
    <property type="entry name" value="Class I glutamine amidotransferase-like"/>
    <property type="match status" value="1"/>
</dbReference>
<feature type="active site" description="Proton donor" evidence="6">
    <location>
        <position position="250"/>
    </location>
</feature>
<dbReference type="InterPro" id="IPR029062">
    <property type="entry name" value="Class_I_gatase-like"/>
</dbReference>
<sequence length="323" mass="36394">MSTLWAFLLLLSLISSTLLLPVVTRLNERPIIGILAQEVTDDVFLPFGKTYIAASYVHFLESAGCRVAPIQFPGMTSCRGLNLSEDKYVKLFKSINGILFPGGAVDLLTSDFARTAGIFFKLATESTSDGKDFPIWGTCMGFQVLTALAAGKNLLERMSAVNISLPLNLVNDVSSSRMFQNASPELLNILQHENVTANFHHYGITPKSFLENKNLSSFYRILSTNFDRDGVEFVSSIEARNFPIYGVQWHPEVNRFQWNKGEAYPHSVDAIRVSEYMADFFVNEARKSFHSFNSEKEEEQSLIYNYVPKYTANISGYEQAYFF</sequence>
<evidence type="ECO:0000256" key="3">
    <source>
        <dbReference type="ARBA" id="ARBA00022525"/>
    </source>
</evidence>
<dbReference type="PANTHER" id="PTHR11315:SF1">
    <property type="entry name" value="FOLATE GAMMA-GLUTAMYL HYDROLASE"/>
    <property type="match status" value="1"/>
</dbReference>
<dbReference type="GeneTree" id="ENSGT00490000043388"/>
<name>A0A8C5R1B4_9ANUR</name>
<dbReference type="InterPro" id="IPR015527">
    <property type="entry name" value="Pept_C26_g-glut_hydrolase"/>
</dbReference>
<dbReference type="PANTHER" id="PTHR11315">
    <property type="entry name" value="PROTEASE FAMILY C26 GAMMA-GLUTAMYL HYDROLASE"/>
    <property type="match status" value="1"/>
</dbReference>